<keyword evidence="1" id="KW-0732">Signal</keyword>
<dbReference type="Proteomes" id="UP001500359">
    <property type="component" value="Unassembled WGS sequence"/>
</dbReference>
<feature type="signal peptide" evidence="1">
    <location>
        <begin position="1"/>
        <end position="22"/>
    </location>
</feature>
<keyword evidence="3" id="KW-1185">Reference proteome</keyword>
<reference evidence="2 3" key="1">
    <citation type="journal article" date="2019" name="Int. J. Syst. Evol. Microbiol.">
        <title>The Global Catalogue of Microorganisms (GCM) 10K type strain sequencing project: providing services to taxonomists for standard genome sequencing and annotation.</title>
        <authorList>
            <consortium name="The Broad Institute Genomics Platform"/>
            <consortium name="The Broad Institute Genome Sequencing Center for Infectious Disease"/>
            <person name="Wu L."/>
            <person name="Ma J."/>
        </authorList>
    </citation>
    <scope>NUCLEOTIDE SEQUENCE [LARGE SCALE GENOMIC DNA]</scope>
    <source>
        <strain evidence="2 3">JCM 15896</strain>
    </source>
</reference>
<comment type="caution">
    <text evidence="2">The sequence shown here is derived from an EMBL/GenBank/DDBJ whole genome shotgun (WGS) entry which is preliminary data.</text>
</comment>
<dbReference type="RefSeq" id="WP_343860959.1">
    <property type="nucleotide sequence ID" value="NZ_BAAAFD010000008.1"/>
</dbReference>
<organism evidence="2 3">
    <name type="scientific">Aliiglaciecola litoralis</name>
    <dbReference type="NCBI Taxonomy" id="582857"/>
    <lineage>
        <taxon>Bacteria</taxon>
        <taxon>Pseudomonadati</taxon>
        <taxon>Pseudomonadota</taxon>
        <taxon>Gammaproteobacteria</taxon>
        <taxon>Alteromonadales</taxon>
        <taxon>Alteromonadaceae</taxon>
        <taxon>Aliiglaciecola</taxon>
    </lineage>
</organism>
<evidence type="ECO:0000313" key="3">
    <source>
        <dbReference type="Proteomes" id="UP001500359"/>
    </source>
</evidence>
<proteinExistence type="predicted"/>
<feature type="chain" id="PRO_5047161713" evidence="1">
    <location>
        <begin position="23"/>
        <end position="203"/>
    </location>
</feature>
<protein>
    <submittedName>
        <fullName evidence="2">Uncharacterized protein</fullName>
    </submittedName>
</protein>
<name>A0ABN1LNM2_9ALTE</name>
<evidence type="ECO:0000313" key="2">
    <source>
        <dbReference type="EMBL" id="GAA0858367.1"/>
    </source>
</evidence>
<gene>
    <name evidence="2" type="ORF">GCM10009114_27730</name>
</gene>
<sequence>MKKGSSLSILSILVCCSFNTFAGPGNTMERADVFGQGLAGPVIAVEGARLVRKKNQLLINVRVPTPAPGSYSYPPGNSWNNDAIQGKPEAFSLWAFIFNDPSACVGGGPGICTGADARNGTPGAGAFNVAGHLVAGRVLQLSGNVTFSSSPFGGAPLTDPLTAEVHLAIAPHGALQPETMPNQIQTPIGGPDYWWLATFPPVD</sequence>
<dbReference type="EMBL" id="BAAAFD010000008">
    <property type="protein sequence ID" value="GAA0858367.1"/>
    <property type="molecule type" value="Genomic_DNA"/>
</dbReference>
<evidence type="ECO:0000256" key="1">
    <source>
        <dbReference type="SAM" id="SignalP"/>
    </source>
</evidence>
<accession>A0ABN1LNM2</accession>